<dbReference type="GO" id="GO:0046872">
    <property type="term" value="F:metal ion binding"/>
    <property type="evidence" value="ECO:0007669"/>
    <property type="project" value="UniProtKB-KW"/>
</dbReference>
<dbReference type="Pfam" id="PF03431">
    <property type="entry name" value="RNA_replicase_B"/>
    <property type="match status" value="1"/>
</dbReference>
<dbReference type="GO" id="GO:0000166">
    <property type="term" value="F:nucleotide binding"/>
    <property type="evidence" value="ECO:0007669"/>
    <property type="project" value="UniProtKB-KW"/>
</dbReference>
<feature type="binding site" evidence="9">
    <location>
        <position position="363"/>
    </location>
    <ligand>
        <name>Mg(2+)</name>
        <dbReference type="ChEBI" id="CHEBI:18420"/>
        <label>2</label>
    </ligand>
</feature>
<dbReference type="EC" id="2.7.7.48" evidence="1"/>
<comment type="catalytic activity">
    <reaction evidence="8">
        <text>RNA(n) + a ribonucleoside 5'-triphosphate = RNA(n+1) + diphosphate</text>
        <dbReference type="Rhea" id="RHEA:21248"/>
        <dbReference type="Rhea" id="RHEA-COMP:14527"/>
        <dbReference type="Rhea" id="RHEA-COMP:17342"/>
        <dbReference type="ChEBI" id="CHEBI:33019"/>
        <dbReference type="ChEBI" id="CHEBI:61557"/>
        <dbReference type="ChEBI" id="CHEBI:140395"/>
        <dbReference type="EC" id="2.7.7.48"/>
    </reaction>
</comment>
<evidence type="ECO:0000256" key="6">
    <source>
        <dbReference type="ARBA" id="ARBA00022953"/>
    </source>
</evidence>
<comment type="cofactor">
    <cofactor evidence="9">
        <name>Mg(2+)</name>
        <dbReference type="ChEBI" id="CHEBI:18420"/>
    </cofactor>
    <text evidence="9">Binds 2 Mg(2+) per subunit.</text>
</comment>
<keyword evidence="2 11" id="KW-0696">RNA-directed RNA polymerase</keyword>
<evidence type="ECO:0000256" key="8">
    <source>
        <dbReference type="ARBA" id="ARBA00048744"/>
    </source>
</evidence>
<evidence type="ECO:0000256" key="5">
    <source>
        <dbReference type="ARBA" id="ARBA00022741"/>
    </source>
</evidence>
<dbReference type="InterPro" id="IPR007096">
    <property type="entry name" value="RNA-dir_Rpol_cat_phage"/>
</dbReference>
<keyword evidence="9" id="KW-0460">Magnesium</keyword>
<dbReference type="GO" id="GO:0003968">
    <property type="term" value="F:RNA-directed RNA polymerase activity"/>
    <property type="evidence" value="ECO:0007669"/>
    <property type="project" value="UniProtKB-KW"/>
</dbReference>
<dbReference type="PROSITE" id="PS50522">
    <property type="entry name" value="RDRP_PHAGE"/>
    <property type="match status" value="1"/>
</dbReference>
<name>A0A514DCE4_9VIRU</name>
<keyword evidence="4" id="KW-0548">Nucleotidyltransferase</keyword>
<dbReference type="InterPro" id="IPR005093">
    <property type="entry name" value="RNArep_beta"/>
</dbReference>
<sequence length="576" mass="64891">MRYTRWDEQASSEDTNEIVFSLATWHLSELSECQAKLDLGCLLASRDIKSLCYFELDYSQLTPSQAYHCRQILAFFQKRADVDIGCDKRGVAIEKFKESEELCSRTNEIFKLWASGRFSFCQDVERVLHRAQRKISRILGDVPSLSDLKIRFGPGATTQVTKRMASVRRKLNQKFSCSEEFLFASKRCLEEMPGWIPFGDSDSTLVDLVIHECRLDFVPKTAKTDRAIAVEPMLNSMFQLGIGGYMADRLRRFGVDIRDQTRNQTLACSGSITGELATLDLSSASDTVATELVYHLLPVDWANLLSTFRSAKCRTDWGTLKLQKFSSMGNGFTFPLETLIFYALSVSCVEMDQEGDVSVYGDDIIVPSSAYDLLSRVLTATGFLLNPSKSFCSGPFRESCGKDYLSGIDIRPCYIKDSLACSDLFVLHNYYIRRGLHAPAEYLLTFLTPELKLWGPDGYGDGHLLGDWQPRPHKRNAGWSGYTFDTFSYKSRKDFSSFSSDYVLPSYSVYINPAQPGLSDDSPINPKFERINANFGRRAAFHNVAKPSKTDRPSGFGVILPGTKGYKRLSIYVLAK</sequence>
<keyword evidence="6" id="KW-0693">Viral RNA replication</keyword>
<keyword evidence="5" id="KW-0547">Nucleotide-binding</keyword>
<evidence type="ECO:0000256" key="7">
    <source>
        <dbReference type="ARBA" id="ARBA00030248"/>
    </source>
</evidence>
<feature type="binding site" evidence="9">
    <location>
        <position position="280"/>
    </location>
    <ligand>
        <name>Mg(2+)</name>
        <dbReference type="ChEBI" id="CHEBI:18420"/>
        <label>2</label>
    </ligand>
</feature>
<evidence type="ECO:0000256" key="9">
    <source>
        <dbReference type="PIRSR" id="PIRSR605093-1"/>
    </source>
</evidence>
<evidence type="ECO:0000259" key="10">
    <source>
        <dbReference type="PROSITE" id="PS50522"/>
    </source>
</evidence>
<organism evidence="11">
    <name type="scientific">Leviviridae sp</name>
    <dbReference type="NCBI Taxonomy" id="2027243"/>
    <lineage>
        <taxon>Viruses</taxon>
        <taxon>Riboviria</taxon>
        <taxon>Orthornavirae</taxon>
        <taxon>Lenarviricota</taxon>
        <taxon>Leviviricetes</taxon>
        <taxon>Norzivirales</taxon>
        <taxon>Fiersviridae</taxon>
    </lineage>
</organism>
<feature type="binding site" evidence="9">
    <location>
        <position position="362"/>
    </location>
    <ligand>
        <name>Mg(2+)</name>
        <dbReference type="ChEBI" id="CHEBI:18420"/>
        <label>2</label>
    </ligand>
</feature>
<accession>A0A514DCE4</accession>
<proteinExistence type="predicted"/>
<evidence type="ECO:0000256" key="3">
    <source>
        <dbReference type="ARBA" id="ARBA00022679"/>
    </source>
</evidence>
<protein>
    <recommendedName>
        <fullName evidence="1">RNA-directed RNA polymerase</fullName>
        <ecNumber evidence="1">2.7.7.48</ecNumber>
    </recommendedName>
    <alternativeName>
        <fullName evidence="7">RNA replicase beta chain</fullName>
    </alternativeName>
</protein>
<dbReference type="GO" id="GO:0039694">
    <property type="term" value="P:viral RNA genome replication"/>
    <property type="evidence" value="ECO:0007669"/>
    <property type="project" value="InterPro"/>
</dbReference>
<evidence type="ECO:0000313" key="11">
    <source>
        <dbReference type="EMBL" id="QDH91298.1"/>
    </source>
</evidence>
<evidence type="ECO:0000256" key="4">
    <source>
        <dbReference type="ARBA" id="ARBA00022695"/>
    </source>
</evidence>
<dbReference type="EMBL" id="MN036144">
    <property type="protein sequence ID" value="QDH91298.1"/>
    <property type="molecule type" value="Genomic_RNA"/>
</dbReference>
<reference evidence="11" key="1">
    <citation type="submission" date="2019-05" db="EMBL/GenBank/DDBJ databases">
        <title>Metatranscriptomic reconstruction reveals RNA viruses with the potential to shape carbon cycling in soil.</title>
        <authorList>
            <person name="Starr E.P."/>
            <person name="Nuccio E."/>
            <person name="Pett-Ridge J."/>
            <person name="Banfield J.F."/>
            <person name="Firestone M.K."/>
        </authorList>
    </citation>
    <scope>NUCLEOTIDE SEQUENCE</scope>
    <source>
        <strain evidence="11">H4_Rhizo_45_scaffold_222_e_1018_1</strain>
    </source>
</reference>
<feature type="domain" description="RdRp catalytic" evidence="10">
    <location>
        <begin position="265"/>
        <end position="394"/>
    </location>
</feature>
<keyword evidence="9" id="KW-0479">Metal-binding</keyword>
<keyword evidence="3" id="KW-0808">Transferase</keyword>
<gene>
    <name evidence="11" type="ORF">H4Rhizo45222e10181_000003</name>
</gene>
<evidence type="ECO:0000256" key="1">
    <source>
        <dbReference type="ARBA" id="ARBA00012494"/>
    </source>
</evidence>
<evidence type="ECO:0000256" key="2">
    <source>
        <dbReference type="ARBA" id="ARBA00022484"/>
    </source>
</evidence>